<dbReference type="Pfam" id="PF11800">
    <property type="entry name" value="RP-C_C"/>
    <property type="match status" value="1"/>
</dbReference>
<feature type="compositionally biased region" description="Low complexity" evidence="1">
    <location>
        <begin position="439"/>
        <end position="454"/>
    </location>
</feature>
<dbReference type="OrthoDB" id="7488837at2"/>
<dbReference type="Proteomes" id="UP000318995">
    <property type="component" value="Unassembled WGS sequence"/>
</dbReference>
<dbReference type="InterPro" id="IPR047611">
    <property type="entry name" value="RepABC_RepC"/>
</dbReference>
<feature type="region of interest" description="Disordered" evidence="1">
    <location>
        <begin position="427"/>
        <end position="462"/>
    </location>
</feature>
<proteinExistence type="predicted"/>
<dbReference type="EMBL" id="SJPH01000001">
    <property type="protein sequence ID" value="TWT48935.1"/>
    <property type="molecule type" value="Genomic_DNA"/>
</dbReference>
<feature type="compositionally biased region" description="Polar residues" evidence="1">
    <location>
        <begin position="246"/>
        <end position="256"/>
    </location>
</feature>
<evidence type="ECO:0000259" key="2">
    <source>
        <dbReference type="Pfam" id="PF03428"/>
    </source>
</evidence>
<name>A0A5C5WFR5_9BACT</name>
<gene>
    <name evidence="4" type="ORF">Pla111_07130</name>
</gene>
<feature type="domain" description="Plasmid replication protein C C-terminal" evidence="3">
    <location>
        <begin position="333"/>
        <end position="415"/>
    </location>
</feature>
<accession>A0A5C5WFR5</accession>
<dbReference type="NCBIfam" id="NF040974">
    <property type="entry name" value="RepABC_RepC"/>
    <property type="match status" value="1"/>
</dbReference>
<evidence type="ECO:0000313" key="4">
    <source>
        <dbReference type="EMBL" id="TWT48935.1"/>
    </source>
</evidence>
<keyword evidence="5" id="KW-1185">Reference proteome</keyword>
<sequence length="462" mass="52308">MQTTANTTNQGSGGLASVLTEPLTERDLDFSRLDRTVDRYQLLLLAKRVGKQAGFTPRMLQLLEYYLAYTTAKDWEEGSRPIVFQSLARTAMDLGVGERQIQKLEKRLFDIGAICWNDSGNHKRFGRRDPKSGRLIFAYGIDLTPLAYLHDELVAKLHEKQLYAETWRATKREISETRRQIRERLEQLGEEGIDSQTLTNWEERYREIAFELRSHIDLSCLRELAKRHTKLHDTLYQAITPETDVFSPQPTTSSPIALTPRKRSRSHVQKFAHEEHTTPINKLDRETQTESDSKTEQTPLQPRLAYQAIGMRTPREVAAYATEAFRAHLPATKGLLTWSNLVEAANRRRSELRISQQSWAEACASMGRAGAAACVILTDRAMGHQQNPVRRPAAYFSGLARKARRGELELQRSLLLQSLVQGLVLAKRGPSSGATPDAPRTLPLRPRPTPRTSRVAPGKRPA</sequence>
<dbReference type="RefSeq" id="WP_146571372.1">
    <property type="nucleotide sequence ID" value="NZ_SJPH01000001.1"/>
</dbReference>
<organism evidence="4 5">
    <name type="scientific">Botrimarina hoheduenensis</name>
    <dbReference type="NCBI Taxonomy" id="2528000"/>
    <lineage>
        <taxon>Bacteria</taxon>
        <taxon>Pseudomonadati</taxon>
        <taxon>Planctomycetota</taxon>
        <taxon>Planctomycetia</taxon>
        <taxon>Pirellulales</taxon>
        <taxon>Lacipirellulaceae</taxon>
        <taxon>Botrimarina</taxon>
    </lineage>
</organism>
<dbReference type="Pfam" id="PF03428">
    <property type="entry name" value="RP-C"/>
    <property type="match status" value="1"/>
</dbReference>
<feature type="compositionally biased region" description="Basic and acidic residues" evidence="1">
    <location>
        <begin position="271"/>
        <end position="295"/>
    </location>
</feature>
<evidence type="ECO:0000259" key="3">
    <source>
        <dbReference type="Pfam" id="PF11800"/>
    </source>
</evidence>
<feature type="compositionally biased region" description="Basic residues" evidence="1">
    <location>
        <begin position="260"/>
        <end position="270"/>
    </location>
</feature>
<dbReference type="InterPro" id="IPR005090">
    <property type="entry name" value="RepC_N"/>
</dbReference>
<evidence type="ECO:0000256" key="1">
    <source>
        <dbReference type="SAM" id="MobiDB-lite"/>
    </source>
</evidence>
<comment type="caution">
    <text evidence="4">The sequence shown here is derived from an EMBL/GenBank/DDBJ whole genome shotgun (WGS) entry which is preliminary data.</text>
</comment>
<evidence type="ECO:0000313" key="5">
    <source>
        <dbReference type="Proteomes" id="UP000318995"/>
    </source>
</evidence>
<reference evidence="4 5" key="1">
    <citation type="submission" date="2019-02" db="EMBL/GenBank/DDBJ databases">
        <title>Deep-cultivation of Planctomycetes and their phenomic and genomic characterization uncovers novel biology.</title>
        <authorList>
            <person name="Wiegand S."/>
            <person name="Jogler M."/>
            <person name="Boedeker C."/>
            <person name="Pinto D."/>
            <person name="Vollmers J."/>
            <person name="Rivas-Marin E."/>
            <person name="Kohn T."/>
            <person name="Peeters S.H."/>
            <person name="Heuer A."/>
            <person name="Rast P."/>
            <person name="Oberbeckmann S."/>
            <person name="Bunk B."/>
            <person name="Jeske O."/>
            <person name="Meyerdierks A."/>
            <person name="Storesund J.E."/>
            <person name="Kallscheuer N."/>
            <person name="Luecker S."/>
            <person name="Lage O.M."/>
            <person name="Pohl T."/>
            <person name="Merkel B.J."/>
            <person name="Hornburger P."/>
            <person name="Mueller R.-W."/>
            <person name="Bruemmer F."/>
            <person name="Labrenz M."/>
            <person name="Spormann A.M."/>
            <person name="Op Den Camp H."/>
            <person name="Overmann J."/>
            <person name="Amann R."/>
            <person name="Jetten M.S.M."/>
            <person name="Mascher T."/>
            <person name="Medema M.H."/>
            <person name="Devos D.P."/>
            <person name="Kaster A.-K."/>
            <person name="Ovreas L."/>
            <person name="Rohde M."/>
            <person name="Galperin M.Y."/>
            <person name="Jogler C."/>
        </authorList>
    </citation>
    <scope>NUCLEOTIDE SEQUENCE [LARGE SCALE GENOMIC DNA]</scope>
    <source>
        <strain evidence="4 5">Pla111</strain>
    </source>
</reference>
<protein>
    <submittedName>
        <fullName evidence="4">Uncharacterized protein</fullName>
    </submittedName>
</protein>
<dbReference type="InterPro" id="IPR021760">
    <property type="entry name" value="RepC_C"/>
</dbReference>
<feature type="region of interest" description="Disordered" evidence="1">
    <location>
        <begin position="246"/>
        <end position="299"/>
    </location>
</feature>
<dbReference type="AlphaFoldDB" id="A0A5C5WFR5"/>
<feature type="domain" description="Plasmid replication protein C N-terminal" evidence="2">
    <location>
        <begin position="32"/>
        <end position="186"/>
    </location>
</feature>